<sequence length="162" mass="18121">MRATINHRPKLIQDPERCSTILQDFELLFGAETSSKLLEKWGTHLKAKSAEKSPDEDKVPGWDSDMASLLLLVYLLPPVERRELSKSKSGSCGAMIGVKSCCSLQGHSGLDQRRQPYILAVGTTRNSIHEYYIAIDNVLPPCKTRSSLSAFDEMFKAHCVWP</sequence>
<proteinExistence type="predicted"/>
<keyword evidence="2" id="KW-1185">Reference proteome</keyword>
<dbReference type="AlphaFoldDB" id="A0A5J5DRC0"/>
<reference evidence="1 2" key="1">
    <citation type="submission" date="2019-08" db="EMBL/GenBank/DDBJ databases">
        <title>A chromosome-level genome assembly, high-density linkage maps, and genome scans reveal the genomic architecture of hybrid incompatibilities underlying speciation via character displacement in darters (Percidae: Etheostominae).</title>
        <authorList>
            <person name="Moran R.L."/>
            <person name="Catchen J.M."/>
            <person name="Fuller R.C."/>
        </authorList>
    </citation>
    <scope>NUCLEOTIDE SEQUENCE [LARGE SCALE GENOMIC DNA]</scope>
    <source>
        <strain evidence="1">EspeVRDwgs_2016</strain>
        <tissue evidence="1">Muscle</tissue>
    </source>
</reference>
<protein>
    <submittedName>
        <fullName evidence="1">Uncharacterized protein</fullName>
    </submittedName>
</protein>
<organism evidence="1 2">
    <name type="scientific">Etheostoma spectabile</name>
    <name type="common">orangethroat darter</name>
    <dbReference type="NCBI Taxonomy" id="54343"/>
    <lineage>
        <taxon>Eukaryota</taxon>
        <taxon>Metazoa</taxon>
        <taxon>Chordata</taxon>
        <taxon>Craniata</taxon>
        <taxon>Vertebrata</taxon>
        <taxon>Euteleostomi</taxon>
        <taxon>Actinopterygii</taxon>
        <taxon>Neopterygii</taxon>
        <taxon>Teleostei</taxon>
        <taxon>Neoteleostei</taxon>
        <taxon>Acanthomorphata</taxon>
        <taxon>Eupercaria</taxon>
        <taxon>Perciformes</taxon>
        <taxon>Percoidei</taxon>
        <taxon>Percidae</taxon>
        <taxon>Etheostomatinae</taxon>
        <taxon>Etheostoma</taxon>
    </lineage>
</organism>
<name>A0A5J5DRC0_9PERO</name>
<accession>A0A5J5DRC0</accession>
<evidence type="ECO:0000313" key="1">
    <source>
        <dbReference type="EMBL" id="KAA8595832.1"/>
    </source>
</evidence>
<evidence type="ECO:0000313" key="2">
    <source>
        <dbReference type="Proteomes" id="UP000327493"/>
    </source>
</evidence>
<comment type="caution">
    <text evidence="1">The sequence shown here is derived from an EMBL/GenBank/DDBJ whole genome shotgun (WGS) entry which is preliminary data.</text>
</comment>
<dbReference type="Proteomes" id="UP000327493">
    <property type="component" value="Chromosome 1"/>
</dbReference>
<dbReference type="EMBL" id="VOFY01000001">
    <property type="protein sequence ID" value="KAA8595832.1"/>
    <property type="molecule type" value="Genomic_DNA"/>
</dbReference>
<gene>
    <name evidence="1" type="ORF">FQN60_011123</name>
</gene>